<accession>S8BKC2</accession>
<dbReference type="InterPro" id="IPR052922">
    <property type="entry name" value="Cytidylate_Kinase-2"/>
</dbReference>
<evidence type="ECO:0000313" key="1">
    <source>
        <dbReference type="EMBL" id="EPS35702.1"/>
    </source>
</evidence>
<evidence type="ECO:0000313" key="2">
    <source>
        <dbReference type="Proteomes" id="UP000015100"/>
    </source>
</evidence>
<keyword evidence="2" id="KW-1185">Reference proteome</keyword>
<sequence length="201" mass="22833">MDTAANLLPPLLGDGKGVYRIHVIGNSATRLALILKIPFIPLDEVFWNPNWVQTPNDEFQARIDVLLEQHRETGWVIDGNYTRRMGAAVSIERTDCIWLDPPILLYLPRLIFRTFLRLISINPQCAPGCNETLLSVLKFNDESIIWWCITHHGHCREYGERLIKEDGGVGNGGKVRRIGGWGSELWRWTAEVERMAAEATG</sequence>
<dbReference type="OMA" id="WVLDGNY"/>
<protein>
    <submittedName>
        <fullName evidence="1">Uncharacterized protein</fullName>
    </submittedName>
</protein>
<dbReference type="PANTHER" id="PTHR37816:SF1">
    <property type="entry name" value="TOXIN"/>
    <property type="match status" value="1"/>
</dbReference>
<organism evidence="1 2">
    <name type="scientific">Dactylellina haptotyla (strain CBS 200.50)</name>
    <name type="common">Nematode-trapping fungus</name>
    <name type="synonym">Monacrosporium haptotylum</name>
    <dbReference type="NCBI Taxonomy" id="1284197"/>
    <lineage>
        <taxon>Eukaryota</taxon>
        <taxon>Fungi</taxon>
        <taxon>Dikarya</taxon>
        <taxon>Ascomycota</taxon>
        <taxon>Pezizomycotina</taxon>
        <taxon>Orbiliomycetes</taxon>
        <taxon>Orbiliales</taxon>
        <taxon>Orbiliaceae</taxon>
        <taxon>Dactylellina</taxon>
    </lineage>
</organism>
<dbReference type="HOGENOM" id="CLU_092618_1_1_1"/>
<comment type="caution">
    <text evidence="1">The sequence shown here is derived from an EMBL/GenBank/DDBJ whole genome shotgun (WGS) entry which is preliminary data.</text>
</comment>
<reference evidence="1 2" key="1">
    <citation type="journal article" date="2013" name="PLoS Genet.">
        <title>Genomic mechanisms accounting for the adaptation to parasitism in nematode-trapping fungi.</title>
        <authorList>
            <person name="Meerupati T."/>
            <person name="Andersson K.M."/>
            <person name="Friman E."/>
            <person name="Kumar D."/>
            <person name="Tunlid A."/>
            <person name="Ahren D."/>
        </authorList>
    </citation>
    <scope>NUCLEOTIDE SEQUENCE [LARGE SCALE GENOMIC DNA]</scope>
    <source>
        <strain evidence="1 2">CBS 200.50</strain>
    </source>
</reference>
<dbReference type="AlphaFoldDB" id="S8BKC2"/>
<name>S8BKC2_DACHA</name>
<gene>
    <name evidence="1" type="ORF">H072_10860</name>
</gene>
<dbReference type="EMBL" id="AQGS01001056">
    <property type="protein sequence ID" value="EPS35702.1"/>
    <property type="molecule type" value="Genomic_DNA"/>
</dbReference>
<dbReference type="eggNOG" id="ENOG502SPVU">
    <property type="taxonomic scope" value="Eukaryota"/>
</dbReference>
<dbReference type="PANTHER" id="PTHR37816">
    <property type="entry name" value="YALI0E33011P"/>
    <property type="match status" value="1"/>
</dbReference>
<dbReference type="OrthoDB" id="5367325at2759"/>
<reference evidence="2" key="2">
    <citation type="submission" date="2013-04" db="EMBL/GenBank/DDBJ databases">
        <title>Genomic mechanisms accounting for the adaptation to parasitism in nematode-trapping fungi.</title>
        <authorList>
            <person name="Ahren D.G."/>
        </authorList>
    </citation>
    <scope>NUCLEOTIDE SEQUENCE [LARGE SCALE GENOMIC DNA]</scope>
    <source>
        <strain evidence="2">CBS 200.50</strain>
    </source>
</reference>
<dbReference type="Proteomes" id="UP000015100">
    <property type="component" value="Unassembled WGS sequence"/>
</dbReference>
<proteinExistence type="predicted"/>